<organism evidence="4 5">
    <name type="scientific">Dunaliella salina</name>
    <name type="common">Green alga</name>
    <name type="synonym">Protococcus salinus</name>
    <dbReference type="NCBI Taxonomy" id="3046"/>
    <lineage>
        <taxon>Eukaryota</taxon>
        <taxon>Viridiplantae</taxon>
        <taxon>Chlorophyta</taxon>
        <taxon>core chlorophytes</taxon>
        <taxon>Chlorophyceae</taxon>
        <taxon>CS clade</taxon>
        <taxon>Chlamydomonadales</taxon>
        <taxon>Dunaliellaceae</taxon>
        <taxon>Dunaliella</taxon>
    </lineage>
</organism>
<protein>
    <recommendedName>
        <fullName evidence="6">CID domain-containing protein</fullName>
    </recommendedName>
</protein>
<dbReference type="Proteomes" id="UP000815325">
    <property type="component" value="Unassembled WGS sequence"/>
</dbReference>
<evidence type="ECO:0000256" key="1">
    <source>
        <dbReference type="ARBA" id="ARBA00022884"/>
    </source>
</evidence>
<dbReference type="SMART" id="SM00582">
    <property type="entry name" value="RPR"/>
    <property type="match status" value="1"/>
</dbReference>
<dbReference type="EMBL" id="MU069705">
    <property type="protein sequence ID" value="KAF5835441.1"/>
    <property type="molecule type" value="Genomic_DNA"/>
</dbReference>
<keyword evidence="5" id="KW-1185">Reference proteome</keyword>
<evidence type="ECO:0000313" key="4">
    <source>
        <dbReference type="EMBL" id="KAF5835441.1"/>
    </source>
</evidence>
<reference evidence="4" key="1">
    <citation type="submission" date="2017-08" db="EMBL/GenBank/DDBJ databases">
        <authorList>
            <person name="Polle J.E."/>
            <person name="Barry K."/>
            <person name="Cushman J."/>
            <person name="Schmutz J."/>
            <person name="Tran D."/>
            <person name="Hathwaick L.T."/>
            <person name="Yim W.C."/>
            <person name="Jenkins J."/>
            <person name="Mckie-Krisberg Z.M."/>
            <person name="Prochnik S."/>
            <person name="Lindquist E."/>
            <person name="Dockter R.B."/>
            <person name="Adam C."/>
            <person name="Molina H."/>
            <person name="Bunkerborg J."/>
            <person name="Jin E."/>
            <person name="Buchheim M."/>
            <person name="Magnuson J."/>
        </authorList>
    </citation>
    <scope>NUCLEOTIDE SEQUENCE</scope>
    <source>
        <strain evidence="4">CCAP 19/18</strain>
    </source>
</reference>
<dbReference type="SMART" id="SM00648">
    <property type="entry name" value="SWAP"/>
    <property type="match status" value="1"/>
</dbReference>
<dbReference type="InterPro" id="IPR035967">
    <property type="entry name" value="SWAP/Surp_sf"/>
</dbReference>
<feature type="non-terminal residue" evidence="4">
    <location>
        <position position="306"/>
    </location>
</feature>
<evidence type="ECO:0000259" key="3">
    <source>
        <dbReference type="PROSITE" id="PS51391"/>
    </source>
</evidence>
<evidence type="ECO:0000313" key="5">
    <source>
        <dbReference type="Proteomes" id="UP000815325"/>
    </source>
</evidence>
<keyword evidence="1" id="KW-0694">RNA-binding</keyword>
<dbReference type="Pfam" id="PF04818">
    <property type="entry name" value="CID"/>
    <property type="match status" value="1"/>
</dbReference>
<dbReference type="Pfam" id="PF01805">
    <property type="entry name" value="Surp"/>
    <property type="match status" value="1"/>
</dbReference>
<dbReference type="SUPFAM" id="SSF109905">
    <property type="entry name" value="Surp module (SWAP domain)"/>
    <property type="match status" value="1"/>
</dbReference>
<proteinExistence type="predicted"/>
<dbReference type="SUPFAM" id="SSF48464">
    <property type="entry name" value="ENTH/VHS domain"/>
    <property type="match status" value="1"/>
</dbReference>
<dbReference type="PROSITE" id="PS51391">
    <property type="entry name" value="CID"/>
    <property type="match status" value="1"/>
</dbReference>
<dbReference type="PANTHER" id="PTHR23140">
    <property type="entry name" value="RNA PROCESSING PROTEIN LD23810P"/>
    <property type="match status" value="1"/>
</dbReference>
<dbReference type="InterPro" id="IPR006569">
    <property type="entry name" value="CID_dom"/>
</dbReference>
<dbReference type="InterPro" id="IPR051485">
    <property type="entry name" value="SR-CTD_assoc_factor"/>
</dbReference>
<feature type="domain" description="SURP motif" evidence="2">
    <location>
        <begin position="29"/>
        <end position="72"/>
    </location>
</feature>
<evidence type="ECO:0008006" key="6">
    <source>
        <dbReference type="Google" id="ProtNLM"/>
    </source>
</evidence>
<dbReference type="InterPro" id="IPR000061">
    <property type="entry name" value="Surp"/>
</dbReference>
<feature type="domain" description="CID" evidence="3">
    <location>
        <begin position="135"/>
        <end position="280"/>
    </location>
</feature>
<dbReference type="InterPro" id="IPR008942">
    <property type="entry name" value="ENTH_VHS"/>
</dbReference>
<gene>
    <name evidence="4" type="ORF">DUNSADRAFT_7429</name>
</gene>
<accession>A0ABQ7GLH7</accession>
<dbReference type="PROSITE" id="PS50128">
    <property type="entry name" value="SURP"/>
    <property type="match status" value="1"/>
</dbReference>
<dbReference type="PANTHER" id="PTHR23140:SF0">
    <property type="entry name" value="U2 SNRNP-ASSOCIATED SURP MOTIF-CONTAINING PROTEIN"/>
    <property type="match status" value="1"/>
</dbReference>
<sequence>MGVPLSRYKVVVCATACEMCPQMSQVLASMDSLALYVLRDGCAIEQLVMEEEQNNPDYAFLFDLSSPGHIYYRWRLYSLCEGDTLRTWRIEPFVMVEGGQRWIPPSMTALQMAAGTAAAKGSAASEHGGSRERPLSDRERDRFEDMLRTLTVERADIKNAMVFALDCADAGAEVVETLTDALTLPETPVPLKIARLFLLCDILHNSTAPVRNVSRYRTRFEAVLPTIFDSLHETYRSVETRITQEALRRHVLRVLRCWRERYMFTDDYLNGLQATFLQPLTASTEALAATNPSLAAMLEALSNEEL</sequence>
<evidence type="ECO:0000259" key="2">
    <source>
        <dbReference type="PROSITE" id="PS50128"/>
    </source>
</evidence>
<name>A0ABQ7GLH7_DUNSA</name>
<comment type="caution">
    <text evidence="4">The sequence shown here is derived from an EMBL/GenBank/DDBJ whole genome shotgun (WGS) entry which is preliminary data.</text>
</comment>
<dbReference type="Gene3D" id="1.10.10.790">
    <property type="entry name" value="Surp module"/>
    <property type="match status" value="1"/>
</dbReference>
<dbReference type="Gene3D" id="1.25.40.90">
    <property type="match status" value="1"/>
</dbReference>